<dbReference type="AlphaFoldDB" id="A0A1M7L9L2"/>
<feature type="binding site" evidence="15">
    <location>
        <position position="196"/>
    </location>
    <ligand>
        <name>a divalent metal cation</name>
        <dbReference type="ChEBI" id="CHEBI:60240"/>
    </ligand>
</feature>
<feature type="binding site" evidence="15">
    <location>
        <position position="146"/>
    </location>
    <ligand>
        <name>a divalent metal cation</name>
        <dbReference type="ChEBI" id="CHEBI:60240"/>
    </ligand>
</feature>
<evidence type="ECO:0000313" key="18">
    <source>
        <dbReference type="Proteomes" id="UP000184184"/>
    </source>
</evidence>
<comment type="catalytic activity">
    <reaction evidence="1">
        <text>D-glucono-1,5-lactone + H2O = D-gluconate + H(+)</text>
        <dbReference type="Rhea" id="RHEA:10440"/>
        <dbReference type="ChEBI" id="CHEBI:15377"/>
        <dbReference type="ChEBI" id="CHEBI:15378"/>
        <dbReference type="ChEBI" id="CHEBI:16217"/>
        <dbReference type="ChEBI" id="CHEBI:18391"/>
        <dbReference type="EC" id="3.1.1.17"/>
    </reaction>
</comment>
<evidence type="ECO:0000256" key="15">
    <source>
        <dbReference type="PIRSR" id="PIRSR605511-2"/>
    </source>
</evidence>
<dbReference type="InterPro" id="IPR013658">
    <property type="entry name" value="SGL"/>
</dbReference>
<proteinExistence type="inferred from homology"/>
<dbReference type="EMBL" id="FRCZ01000001">
    <property type="protein sequence ID" value="SHM74251.1"/>
    <property type="molecule type" value="Genomic_DNA"/>
</dbReference>
<dbReference type="GO" id="GO:0030234">
    <property type="term" value="F:enzyme regulator activity"/>
    <property type="evidence" value="ECO:0007669"/>
    <property type="project" value="InterPro"/>
</dbReference>
<keyword evidence="15" id="KW-0862">Zinc</keyword>
<dbReference type="InterPro" id="IPR005511">
    <property type="entry name" value="SMP-30"/>
</dbReference>
<feature type="domain" description="SMP-30/Gluconolactonase/LRE-like region" evidence="16">
    <location>
        <begin position="13"/>
        <end position="256"/>
    </location>
</feature>
<name>A0A1M7L9L2_9BACI</name>
<comment type="cofactor">
    <cofactor evidence="2">
        <name>Ca(2+)</name>
        <dbReference type="ChEBI" id="CHEBI:29108"/>
    </cofactor>
</comment>
<dbReference type="Gene3D" id="2.120.10.30">
    <property type="entry name" value="TolB, C-terminal domain"/>
    <property type="match status" value="1"/>
</dbReference>
<dbReference type="PRINTS" id="PR01791">
    <property type="entry name" value="REGUCALCIN"/>
</dbReference>
<dbReference type="InterPro" id="IPR011042">
    <property type="entry name" value="6-blade_b-propeller_TolB-like"/>
</dbReference>
<dbReference type="GO" id="GO:0005509">
    <property type="term" value="F:calcium ion binding"/>
    <property type="evidence" value="ECO:0007669"/>
    <property type="project" value="InterPro"/>
</dbReference>
<keyword evidence="11" id="KW-0378">Hydrolase</keyword>
<feature type="binding site" evidence="15">
    <location>
        <position position="100"/>
    </location>
    <ligand>
        <name>substrate</name>
    </ligand>
</feature>
<dbReference type="Pfam" id="PF08450">
    <property type="entry name" value="SGL"/>
    <property type="match status" value="1"/>
</dbReference>
<evidence type="ECO:0000256" key="1">
    <source>
        <dbReference type="ARBA" id="ARBA00001589"/>
    </source>
</evidence>
<feature type="active site" description="Proton donor/acceptor" evidence="14">
    <location>
        <position position="196"/>
    </location>
</feature>
<evidence type="ECO:0000256" key="9">
    <source>
        <dbReference type="ARBA" id="ARBA00022490"/>
    </source>
</evidence>
<dbReference type="PANTHER" id="PTHR10907">
    <property type="entry name" value="REGUCALCIN"/>
    <property type="match status" value="1"/>
</dbReference>
<evidence type="ECO:0000256" key="13">
    <source>
        <dbReference type="ARBA" id="ARBA00032464"/>
    </source>
</evidence>
<keyword evidence="12" id="KW-0106">Calcium</keyword>
<keyword evidence="10 15" id="KW-0479">Metal-binding</keyword>
<sequence length="292" mass="32501">MEAELVYKIKASLGEGPCWDTRNNILYWTDIAGNVIHQFDPVTKRNKTFSIGQMVGAVVVAEDGRLVLAAEHGFYYFDITTNELVEISDPEKGNLDNRFNDGKVDPAGRFWAGTMQKNDTQPRGALYCLFADHHIEEKLSGLRISNGIAWDLEKSRMYFIDTPTGNIYVFHYQKETGVITNQRVAFPFPEEYGSPDGMTIDSEGMLWIAGWGSGQVTRWDPSTGKVLLTIKLAAKNITSCTFGGKDLDTLYITTARIGMTDQELENLPLSGSLFSVKPGVKGVPAYYFANKP</sequence>
<evidence type="ECO:0000256" key="14">
    <source>
        <dbReference type="PIRSR" id="PIRSR605511-1"/>
    </source>
</evidence>
<evidence type="ECO:0000256" key="6">
    <source>
        <dbReference type="ARBA" id="ARBA00008853"/>
    </source>
</evidence>
<dbReference type="GO" id="GO:0004341">
    <property type="term" value="F:gluconolactonase activity"/>
    <property type="evidence" value="ECO:0007669"/>
    <property type="project" value="UniProtKB-EC"/>
</dbReference>
<protein>
    <recommendedName>
        <fullName evidence="8">Regucalcin</fullName>
        <ecNumber evidence="7">3.1.1.17</ecNumber>
    </recommendedName>
    <alternativeName>
        <fullName evidence="13">Gluconolactonase</fullName>
    </alternativeName>
</protein>
<evidence type="ECO:0000313" key="17">
    <source>
        <dbReference type="EMBL" id="SHM74251.1"/>
    </source>
</evidence>
<evidence type="ECO:0000256" key="2">
    <source>
        <dbReference type="ARBA" id="ARBA00001913"/>
    </source>
</evidence>
<organism evidence="17 18">
    <name type="scientific">Gracilibacillus kekensis</name>
    <dbReference type="NCBI Taxonomy" id="1027249"/>
    <lineage>
        <taxon>Bacteria</taxon>
        <taxon>Bacillati</taxon>
        <taxon>Bacillota</taxon>
        <taxon>Bacilli</taxon>
        <taxon>Bacillales</taxon>
        <taxon>Bacillaceae</taxon>
        <taxon>Gracilibacillus</taxon>
    </lineage>
</organism>
<evidence type="ECO:0000256" key="4">
    <source>
        <dbReference type="ARBA" id="ARBA00001946"/>
    </source>
</evidence>
<dbReference type="Proteomes" id="UP000184184">
    <property type="component" value="Unassembled WGS sequence"/>
</dbReference>
<evidence type="ECO:0000256" key="3">
    <source>
        <dbReference type="ARBA" id="ARBA00001936"/>
    </source>
</evidence>
<gene>
    <name evidence="17" type="ORF">SAMN05216179_0981</name>
</gene>
<feature type="binding site" evidence="15">
    <location>
        <position position="98"/>
    </location>
    <ligand>
        <name>substrate</name>
    </ligand>
</feature>
<feature type="binding site" evidence="15">
    <location>
        <position position="15"/>
    </location>
    <ligand>
        <name>a divalent metal cation</name>
        <dbReference type="ChEBI" id="CHEBI:60240"/>
    </ligand>
</feature>
<keyword evidence="9" id="KW-0963">Cytoplasm</keyword>
<dbReference type="OrthoDB" id="2633250at2"/>
<evidence type="ECO:0000256" key="10">
    <source>
        <dbReference type="ARBA" id="ARBA00022723"/>
    </source>
</evidence>
<comment type="cofactor">
    <cofactor evidence="4">
        <name>Mg(2+)</name>
        <dbReference type="ChEBI" id="CHEBI:18420"/>
    </cofactor>
</comment>
<dbReference type="InterPro" id="IPR008367">
    <property type="entry name" value="Regucalcin"/>
</dbReference>
<comment type="cofactor">
    <cofactor evidence="15">
        <name>Zn(2+)</name>
        <dbReference type="ChEBI" id="CHEBI:29105"/>
    </cofactor>
    <text evidence="15">Binds 1 divalent metal cation per subunit.</text>
</comment>
<dbReference type="PANTHER" id="PTHR10907:SF47">
    <property type="entry name" value="REGUCALCIN"/>
    <property type="match status" value="1"/>
</dbReference>
<dbReference type="SUPFAM" id="SSF63829">
    <property type="entry name" value="Calcium-dependent phosphotriesterase"/>
    <property type="match status" value="1"/>
</dbReference>
<reference evidence="17 18" key="1">
    <citation type="submission" date="2016-11" db="EMBL/GenBank/DDBJ databases">
        <authorList>
            <person name="Jaros S."/>
            <person name="Januszkiewicz K."/>
            <person name="Wedrychowicz H."/>
        </authorList>
    </citation>
    <scope>NUCLEOTIDE SEQUENCE [LARGE SCALE GENOMIC DNA]</scope>
    <source>
        <strain evidence="17 18">CGMCC 1.10681</strain>
    </source>
</reference>
<dbReference type="STRING" id="1027249.SAMN05216179_0981"/>
<evidence type="ECO:0000256" key="11">
    <source>
        <dbReference type="ARBA" id="ARBA00022801"/>
    </source>
</evidence>
<evidence type="ECO:0000256" key="7">
    <source>
        <dbReference type="ARBA" id="ARBA00013227"/>
    </source>
</evidence>
<accession>A0A1M7L9L2</accession>
<evidence type="ECO:0000256" key="8">
    <source>
        <dbReference type="ARBA" id="ARBA00016808"/>
    </source>
</evidence>
<dbReference type="RefSeq" id="WP_073200145.1">
    <property type="nucleotide sequence ID" value="NZ_FRCZ01000001.1"/>
</dbReference>
<evidence type="ECO:0000256" key="5">
    <source>
        <dbReference type="ARBA" id="ARBA00004496"/>
    </source>
</evidence>
<comment type="similarity">
    <text evidence="6">Belongs to the SMP-30/CGR1 family.</text>
</comment>
<comment type="cofactor">
    <cofactor evidence="3">
        <name>Mn(2+)</name>
        <dbReference type="ChEBI" id="CHEBI:29035"/>
    </cofactor>
</comment>
<dbReference type="PRINTS" id="PR01790">
    <property type="entry name" value="SMP30FAMILY"/>
</dbReference>
<evidence type="ECO:0000259" key="16">
    <source>
        <dbReference type="Pfam" id="PF08450"/>
    </source>
</evidence>
<dbReference type="GO" id="GO:0019853">
    <property type="term" value="P:L-ascorbic acid biosynthetic process"/>
    <property type="evidence" value="ECO:0007669"/>
    <property type="project" value="TreeGrafter"/>
</dbReference>
<dbReference type="EC" id="3.1.1.17" evidence="7"/>
<comment type="subcellular location">
    <subcellularLocation>
        <location evidence="5">Cytoplasm</location>
    </subcellularLocation>
</comment>
<evidence type="ECO:0000256" key="12">
    <source>
        <dbReference type="ARBA" id="ARBA00022837"/>
    </source>
</evidence>
<dbReference type="GO" id="GO:0005737">
    <property type="term" value="C:cytoplasm"/>
    <property type="evidence" value="ECO:0007669"/>
    <property type="project" value="UniProtKB-SubCell"/>
</dbReference>
<keyword evidence="18" id="KW-1185">Reference proteome</keyword>